<dbReference type="GO" id="GO:0005886">
    <property type="term" value="C:plasma membrane"/>
    <property type="evidence" value="ECO:0007669"/>
    <property type="project" value="TreeGrafter"/>
</dbReference>
<dbReference type="PANTHER" id="PTHR30336:SF4">
    <property type="entry name" value="ENVELOPE BIOGENESIS FACTOR ELYC"/>
    <property type="match status" value="1"/>
</dbReference>
<reference evidence="3" key="1">
    <citation type="submission" date="2020-12" db="EMBL/GenBank/DDBJ databases">
        <title>Clostridium thailandense sp. nov., a novel acetogenic bacterium isolated from peat land soil in Thailand.</title>
        <authorList>
            <person name="Chaikitkaew S."/>
            <person name="Birkeland N.K."/>
        </authorList>
    </citation>
    <scope>NUCLEOTIDE SEQUENCE</scope>
    <source>
        <strain evidence="3">PL3</strain>
    </source>
</reference>
<dbReference type="EMBL" id="JAEEGC010000037">
    <property type="protein sequence ID" value="MBV7272999.1"/>
    <property type="molecule type" value="Genomic_DNA"/>
</dbReference>
<protein>
    <submittedName>
        <fullName evidence="3">YdcF family protein</fullName>
    </submittedName>
</protein>
<evidence type="ECO:0000313" key="4">
    <source>
        <dbReference type="Proteomes" id="UP000694308"/>
    </source>
</evidence>
<sequence length="197" mass="22463">MNKVFKFFKVILICGVIFILFSLCSVIYFGQNVRPQKSDCIIVLGCKVYGTTPSPFLTSRLEHAIELYEQGYGNYIIVSGGQGAGESISEAESMKRYLVSKGIKTNHIIAEDKSMTTMENLSNSKKLMERNNFKTALIVSNKYHLKRASLIALYCKINASYSGVFVKEYKSHEVAGYLREVPALIKFYLQYIYYKFF</sequence>
<dbReference type="GO" id="GO:0043164">
    <property type="term" value="P:Gram-negative-bacterium-type cell wall biogenesis"/>
    <property type="evidence" value="ECO:0007669"/>
    <property type="project" value="TreeGrafter"/>
</dbReference>
<accession>A0A949TYR5</accession>
<evidence type="ECO:0000259" key="2">
    <source>
        <dbReference type="Pfam" id="PF02698"/>
    </source>
</evidence>
<dbReference type="PANTHER" id="PTHR30336">
    <property type="entry name" value="INNER MEMBRANE PROTEIN, PROBABLE PERMEASE"/>
    <property type="match status" value="1"/>
</dbReference>
<name>A0A949TYR5_9CLOT</name>
<dbReference type="InterPro" id="IPR051599">
    <property type="entry name" value="Cell_Envelope_Assoc"/>
</dbReference>
<keyword evidence="1" id="KW-0472">Membrane</keyword>
<feature type="transmembrane region" description="Helical" evidence="1">
    <location>
        <begin position="7"/>
        <end position="30"/>
    </location>
</feature>
<dbReference type="AlphaFoldDB" id="A0A949TYR5"/>
<dbReference type="Pfam" id="PF02698">
    <property type="entry name" value="DUF218"/>
    <property type="match status" value="1"/>
</dbReference>
<comment type="caution">
    <text evidence="3">The sequence shown here is derived from an EMBL/GenBank/DDBJ whole genome shotgun (WGS) entry which is preliminary data.</text>
</comment>
<dbReference type="GO" id="GO:0000270">
    <property type="term" value="P:peptidoglycan metabolic process"/>
    <property type="evidence" value="ECO:0007669"/>
    <property type="project" value="TreeGrafter"/>
</dbReference>
<proteinExistence type="predicted"/>
<dbReference type="RefSeq" id="WP_218320032.1">
    <property type="nucleotide sequence ID" value="NZ_JAEEGC010000037.1"/>
</dbReference>
<dbReference type="CDD" id="cd06259">
    <property type="entry name" value="YdcF-like"/>
    <property type="match status" value="1"/>
</dbReference>
<gene>
    <name evidence="3" type="ORF">I6U48_08745</name>
</gene>
<organism evidence="3 4">
    <name type="scientific">Clostridium thailandense</name>
    <dbReference type="NCBI Taxonomy" id="2794346"/>
    <lineage>
        <taxon>Bacteria</taxon>
        <taxon>Bacillati</taxon>
        <taxon>Bacillota</taxon>
        <taxon>Clostridia</taxon>
        <taxon>Eubacteriales</taxon>
        <taxon>Clostridiaceae</taxon>
        <taxon>Clostridium</taxon>
    </lineage>
</organism>
<keyword evidence="1" id="KW-1133">Transmembrane helix</keyword>
<keyword evidence="4" id="KW-1185">Reference proteome</keyword>
<keyword evidence="1" id="KW-0812">Transmembrane</keyword>
<dbReference type="Proteomes" id="UP000694308">
    <property type="component" value="Unassembled WGS sequence"/>
</dbReference>
<evidence type="ECO:0000313" key="3">
    <source>
        <dbReference type="EMBL" id="MBV7272999.1"/>
    </source>
</evidence>
<feature type="domain" description="DUF218" evidence="2">
    <location>
        <begin position="39"/>
        <end position="155"/>
    </location>
</feature>
<evidence type="ECO:0000256" key="1">
    <source>
        <dbReference type="SAM" id="Phobius"/>
    </source>
</evidence>
<dbReference type="InterPro" id="IPR003848">
    <property type="entry name" value="DUF218"/>
</dbReference>